<dbReference type="Proteomes" id="UP000822688">
    <property type="component" value="Chromosome 2"/>
</dbReference>
<name>A0A8T0ISN0_CERPU</name>
<comment type="caution">
    <text evidence="1">The sequence shown here is derived from an EMBL/GenBank/DDBJ whole genome shotgun (WGS) entry which is preliminary data.</text>
</comment>
<protein>
    <submittedName>
        <fullName evidence="1">Uncharacterized protein</fullName>
    </submittedName>
</protein>
<reference evidence="1" key="1">
    <citation type="submission" date="2020-06" db="EMBL/GenBank/DDBJ databases">
        <title>WGS assembly of Ceratodon purpureus strain R40.</title>
        <authorList>
            <person name="Carey S.B."/>
            <person name="Jenkins J."/>
            <person name="Shu S."/>
            <person name="Lovell J.T."/>
            <person name="Sreedasyam A."/>
            <person name="Maumus F."/>
            <person name="Tiley G.P."/>
            <person name="Fernandez-Pozo N."/>
            <person name="Barry K."/>
            <person name="Chen C."/>
            <person name="Wang M."/>
            <person name="Lipzen A."/>
            <person name="Daum C."/>
            <person name="Saski C.A."/>
            <person name="Payton A.C."/>
            <person name="Mcbreen J.C."/>
            <person name="Conrad R.E."/>
            <person name="Kollar L.M."/>
            <person name="Olsson S."/>
            <person name="Huttunen S."/>
            <person name="Landis J.B."/>
            <person name="Wickett N.J."/>
            <person name="Johnson M.G."/>
            <person name="Rensing S.A."/>
            <person name="Grimwood J."/>
            <person name="Schmutz J."/>
            <person name="Mcdaniel S.F."/>
        </authorList>
    </citation>
    <scope>NUCLEOTIDE SEQUENCE</scope>
    <source>
        <strain evidence="1">R40</strain>
    </source>
</reference>
<proteinExistence type="predicted"/>
<sequence>MPTSNKGRDVDAKDKVIGVLSSTESSTTAAAMLPSRHLRLLPPWARFSASNYSCSACLASHSVVFYCTCTLHQDFLSPNNEQWPLTFPLNFKLV</sequence>
<dbReference type="AlphaFoldDB" id="A0A8T0ISN0"/>
<accession>A0A8T0ISN0</accession>
<organism evidence="1 2">
    <name type="scientific">Ceratodon purpureus</name>
    <name type="common">Fire moss</name>
    <name type="synonym">Dicranum purpureum</name>
    <dbReference type="NCBI Taxonomy" id="3225"/>
    <lineage>
        <taxon>Eukaryota</taxon>
        <taxon>Viridiplantae</taxon>
        <taxon>Streptophyta</taxon>
        <taxon>Embryophyta</taxon>
        <taxon>Bryophyta</taxon>
        <taxon>Bryophytina</taxon>
        <taxon>Bryopsida</taxon>
        <taxon>Dicranidae</taxon>
        <taxon>Pseudoditrichales</taxon>
        <taxon>Ditrichaceae</taxon>
        <taxon>Ceratodon</taxon>
    </lineage>
</organism>
<dbReference type="EMBL" id="CM026422">
    <property type="protein sequence ID" value="KAG0585781.1"/>
    <property type="molecule type" value="Genomic_DNA"/>
</dbReference>
<evidence type="ECO:0000313" key="2">
    <source>
        <dbReference type="Proteomes" id="UP000822688"/>
    </source>
</evidence>
<gene>
    <name evidence="1" type="ORF">KC19_2G038500</name>
</gene>
<evidence type="ECO:0000313" key="1">
    <source>
        <dbReference type="EMBL" id="KAG0585781.1"/>
    </source>
</evidence>
<keyword evidence="2" id="KW-1185">Reference proteome</keyword>